<dbReference type="GO" id="GO:0003746">
    <property type="term" value="F:translation elongation factor activity"/>
    <property type="evidence" value="ECO:0007669"/>
    <property type="project" value="UniProtKB-UniRule"/>
</dbReference>
<feature type="domain" description="Translation elongation factor EFTs/EF1B dimerisation" evidence="9">
    <location>
        <begin position="72"/>
        <end position="272"/>
    </location>
</feature>
<dbReference type="Gene3D" id="3.30.479.20">
    <property type="entry name" value="Elongation factor Ts, dimerisation domain"/>
    <property type="match status" value="2"/>
</dbReference>
<reference evidence="10 11" key="1">
    <citation type="journal article" date="2020" name="Genome Biol. Evol.">
        <title>Comparative Genomics Underlines Multiple Roles of Profftella, an Obligate Symbiont of Psyllids: Providing Toxins, Vitamins, and Carotenoids.</title>
        <authorList>
            <person name="Nakabachi A."/>
            <person name="Piel J."/>
            <person name="Malenovsky I."/>
            <person name="Hirose Y."/>
        </authorList>
    </citation>
    <scope>NUCLEOTIDE SEQUENCE [LARGE SCALE GENOMIC DNA]</scope>
    <source>
        <strain evidence="10 11">Dco</strain>
    </source>
</reference>
<sequence>MIKISAKAVGELRFKTLAPIMECKKALIEANGKLSKAEEILRIKLGKKILNISNRNAKEGVIAIYISKKVGSLVEINCETDFVAKNNEFINFSKKIAKLITENSPINLDQLNNLKIKNNLLTIDEKRKELISCIGENIKIRRFKLFKTNSNLISYLHENKIGVIVEYDGDNEVAGKDVAMHIAAMRPIALSSDKIPKKIIEKEYSLAVLKAQQLGKSINLNTRIIDNFMKKFFKEVSLLNQIFIKNNQQTIEKMLKFNKITIKSFSIFILGEDI</sequence>
<evidence type="ECO:0000256" key="4">
    <source>
        <dbReference type="ARBA" id="ARBA00022768"/>
    </source>
</evidence>
<organism evidence="10 11">
    <name type="scientific">Candidatus Profftella armatura</name>
    <name type="common">Diaphorina cf. continua</name>
    <dbReference type="NCBI Taxonomy" id="2661583"/>
    <lineage>
        <taxon>Bacteria</taxon>
        <taxon>Pseudomonadati</taxon>
        <taxon>Pseudomonadota</taxon>
        <taxon>Betaproteobacteria</taxon>
        <taxon>Candidatus Profftella</taxon>
    </lineage>
</organism>
<dbReference type="PANTHER" id="PTHR11741">
    <property type="entry name" value="ELONGATION FACTOR TS"/>
    <property type="match status" value="1"/>
</dbReference>
<feature type="region of interest" description="Involved in Mg(2+) ion dislocation from EF-Tu" evidence="6">
    <location>
        <begin position="80"/>
        <end position="83"/>
    </location>
</feature>
<comment type="subcellular location">
    <subcellularLocation>
        <location evidence="6 8">Cytoplasm</location>
    </subcellularLocation>
</comment>
<evidence type="ECO:0000256" key="7">
    <source>
        <dbReference type="RuleBase" id="RU000642"/>
    </source>
</evidence>
<dbReference type="CDD" id="cd14275">
    <property type="entry name" value="UBA_EF-Ts"/>
    <property type="match status" value="1"/>
</dbReference>
<dbReference type="PROSITE" id="PS01127">
    <property type="entry name" value="EF_TS_2"/>
    <property type="match status" value="1"/>
</dbReference>
<evidence type="ECO:0000256" key="6">
    <source>
        <dbReference type="HAMAP-Rule" id="MF_00050"/>
    </source>
</evidence>
<dbReference type="RefSeq" id="WP_201329721.1">
    <property type="nucleotide sequence ID" value="NZ_AP023215.1"/>
</dbReference>
<dbReference type="InterPro" id="IPR001816">
    <property type="entry name" value="Transl_elong_EFTs/EF1B"/>
</dbReference>
<evidence type="ECO:0000256" key="5">
    <source>
        <dbReference type="ARBA" id="ARBA00022917"/>
    </source>
</evidence>
<dbReference type="Gene3D" id="1.10.286.20">
    <property type="match status" value="1"/>
</dbReference>
<dbReference type="InterPro" id="IPR014039">
    <property type="entry name" value="Transl_elong_EFTs/EF1B_dimer"/>
</dbReference>
<dbReference type="GO" id="GO:0005737">
    <property type="term" value="C:cytoplasm"/>
    <property type="evidence" value="ECO:0007669"/>
    <property type="project" value="UniProtKB-SubCell"/>
</dbReference>
<accession>A0A7R6VZX3</accession>
<evidence type="ECO:0000256" key="2">
    <source>
        <dbReference type="ARBA" id="ARBA00016956"/>
    </source>
</evidence>
<keyword evidence="4 6" id="KW-0251">Elongation factor</keyword>
<protein>
    <recommendedName>
        <fullName evidence="2 6">Elongation factor Ts</fullName>
        <shortName evidence="6">EF-Ts</shortName>
    </recommendedName>
</protein>
<dbReference type="PANTHER" id="PTHR11741:SF0">
    <property type="entry name" value="ELONGATION FACTOR TS, MITOCHONDRIAL"/>
    <property type="match status" value="1"/>
</dbReference>
<dbReference type="Gene3D" id="1.10.8.10">
    <property type="entry name" value="DNA helicase RuvA subunit, C-terminal domain"/>
    <property type="match status" value="1"/>
</dbReference>
<keyword evidence="5 6" id="KW-0648">Protein biosynthesis</keyword>
<name>A0A7R6VZX3_9PROT</name>
<comment type="function">
    <text evidence="6 7">Associates with the EF-Tu.GDP complex and induces the exchange of GDP to GTP. It remains bound to the aminoacyl-tRNA.EF-Tu.GTP complex up to the GTP hydrolysis stage on the ribosome.</text>
</comment>
<dbReference type="FunFam" id="1.10.8.10:FF:000001">
    <property type="entry name" value="Elongation factor Ts"/>
    <property type="match status" value="1"/>
</dbReference>
<dbReference type="EMBL" id="AP023215">
    <property type="protein sequence ID" value="BCG49736.1"/>
    <property type="molecule type" value="Genomic_DNA"/>
</dbReference>
<evidence type="ECO:0000256" key="1">
    <source>
        <dbReference type="ARBA" id="ARBA00005532"/>
    </source>
</evidence>
<dbReference type="Proteomes" id="UP000595708">
    <property type="component" value="Chromosome"/>
</dbReference>
<dbReference type="AlphaFoldDB" id="A0A7R6VZX3"/>
<keyword evidence="3 6" id="KW-0963">Cytoplasm</keyword>
<dbReference type="Pfam" id="PF00889">
    <property type="entry name" value="EF_TS"/>
    <property type="match status" value="1"/>
</dbReference>
<evidence type="ECO:0000256" key="3">
    <source>
        <dbReference type="ARBA" id="ARBA00022490"/>
    </source>
</evidence>
<dbReference type="HAMAP" id="MF_00050">
    <property type="entry name" value="EF_Ts"/>
    <property type="match status" value="1"/>
</dbReference>
<keyword evidence="11" id="KW-1185">Reference proteome</keyword>
<dbReference type="InterPro" id="IPR036402">
    <property type="entry name" value="EF-Ts_dimer_sf"/>
</dbReference>
<dbReference type="SUPFAM" id="SSF46934">
    <property type="entry name" value="UBA-like"/>
    <property type="match status" value="1"/>
</dbReference>
<dbReference type="KEGG" id="parm:PADco_3160"/>
<dbReference type="NCBIfam" id="TIGR00116">
    <property type="entry name" value="tsf"/>
    <property type="match status" value="1"/>
</dbReference>
<dbReference type="InterPro" id="IPR009060">
    <property type="entry name" value="UBA-like_sf"/>
</dbReference>
<evidence type="ECO:0000256" key="8">
    <source>
        <dbReference type="RuleBase" id="RU000643"/>
    </source>
</evidence>
<dbReference type="InterPro" id="IPR018101">
    <property type="entry name" value="Transl_elong_Ts_CS"/>
</dbReference>
<comment type="similarity">
    <text evidence="1 6 7">Belongs to the EF-Ts family.</text>
</comment>
<evidence type="ECO:0000313" key="11">
    <source>
        <dbReference type="Proteomes" id="UP000595708"/>
    </source>
</evidence>
<gene>
    <name evidence="6 10" type="primary">tsf</name>
    <name evidence="10" type="ORF">PADco_3160</name>
</gene>
<evidence type="ECO:0000259" key="9">
    <source>
        <dbReference type="Pfam" id="PF00889"/>
    </source>
</evidence>
<evidence type="ECO:0000313" key="10">
    <source>
        <dbReference type="EMBL" id="BCG49736.1"/>
    </source>
</evidence>
<proteinExistence type="inferred from homology"/>
<dbReference type="SUPFAM" id="SSF54713">
    <property type="entry name" value="Elongation factor Ts (EF-Ts), dimerisation domain"/>
    <property type="match status" value="2"/>
</dbReference>